<dbReference type="PANTHER" id="PTHR48111:SF22">
    <property type="entry name" value="REGULATOR OF RPOS"/>
    <property type="match status" value="1"/>
</dbReference>
<evidence type="ECO:0000256" key="3">
    <source>
        <dbReference type="ARBA" id="ARBA00023015"/>
    </source>
</evidence>
<evidence type="ECO:0000259" key="8">
    <source>
        <dbReference type="PROSITE" id="PS50110"/>
    </source>
</evidence>
<accession>A0ABT7CJI4</accession>
<feature type="domain" description="Response regulatory" evidence="8">
    <location>
        <begin position="2"/>
        <end position="116"/>
    </location>
</feature>
<dbReference type="RefSeq" id="WP_313996585.1">
    <property type="nucleotide sequence ID" value="NZ_JASJOT010000007.1"/>
</dbReference>
<dbReference type="InterPro" id="IPR011006">
    <property type="entry name" value="CheY-like_superfamily"/>
</dbReference>
<dbReference type="InterPro" id="IPR001789">
    <property type="entry name" value="Sig_transdc_resp-reg_receiver"/>
</dbReference>
<dbReference type="InterPro" id="IPR039420">
    <property type="entry name" value="WalR-like"/>
</dbReference>
<comment type="caution">
    <text evidence="10">The sequence shown here is derived from an EMBL/GenBank/DDBJ whole genome shotgun (WGS) entry which is preliminary data.</text>
</comment>
<keyword evidence="4 7" id="KW-0238">DNA-binding</keyword>
<feature type="DNA-binding region" description="OmpR/PhoB-type" evidence="7">
    <location>
        <begin position="124"/>
        <end position="222"/>
    </location>
</feature>
<evidence type="ECO:0000313" key="11">
    <source>
        <dbReference type="Proteomes" id="UP001228581"/>
    </source>
</evidence>
<dbReference type="SUPFAM" id="SSF52172">
    <property type="entry name" value="CheY-like"/>
    <property type="match status" value="1"/>
</dbReference>
<evidence type="ECO:0000256" key="4">
    <source>
        <dbReference type="ARBA" id="ARBA00023125"/>
    </source>
</evidence>
<evidence type="ECO:0000256" key="5">
    <source>
        <dbReference type="ARBA" id="ARBA00023163"/>
    </source>
</evidence>
<dbReference type="InterPro" id="IPR001867">
    <property type="entry name" value="OmpR/PhoB-type_DNA-bd"/>
</dbReference>
<keyword evidence="5" id="KW-0804">Transcription</keyword>
<dbReference type="SMART" id="SM00448">
    <property type="entry name" value="REC"/>
    <property type="match status" value="1"/>
</dbReference>
<dbReference type="Gene3D" id="3.40.50.2300">
    <property type="match status" value="1"/>
</dbReference>
<evidence type="ECO:0000256" key="2">
    <source>
        <dbReference type="ARBA" id="ARBA00023012"/>
    </source>
</evidence>
<reference evidence="10 11" key="1">
    <citation type="submission" date="2023-05" db="EMBL/GenBank/DDBJ databases">
        <authorList>
            <person name="Zhang X."/>
        </authorList>
    </citation>
    <scope>NUCLEOTIDE SEQUENCE [LARGE SCALE GENOMIC DNA]</scope>
    <source>
        <strain evidence="10 11">DM2B3-1</strain>
    </source>
</reference>
<dbReference type="PROSITE" id="PS50110">
    <property type="entry name" value="RESPONSE_REGULATORY"/>
    <property type="match status" value="1"/>
</dbReference>
<keyword evidence="1 6" id="KW-0597">Phosphoprotein</keyword>
<sequence>MKILLVEDEIRLAEHVSNGLEQAGHVVDTASNGSIALEHASTTAYDLILLDLMLPGQNGFEVLKNLRDFNIRIPVIILSALSNTEHVIRALNDGALDYIRKPFDFDELLARIGVIGRKSMTQQVTKMVVAGLEMDKVKHEVNRNGKKIELTNREFALLELFMSNPDKLISRTQIAEKVWEVDFDMGSNVIEVHIYQLRKKINKGFETELLRTIVGRGYVLDSNPH</sequence>
<protein>
    <submittedName>
        <fullName evidence="10">Response regulator transcription factor</fullName>
    </submittedName>
</protein>
<dbReference type="Pfam" id="PF00486">
    <property type="entry name" value="Trans_reg_C"/>
    <property type="match status" value="1"/>
</dbReference>
<evidence type="ECO:0000256" key="1">
    <source>
        <dbReference type="ARBA" id="ARBA00022553"/>
    </source>
</evidence>
<evidence type="ECO:0000256" key="6">
    <source>
        <dbReference type="PROSITE-ProRule" id="PRU00169"/>
    </source>
</evidence>
<proteinExistence type="predicted"/>
<dbReference type="Gene3D" id="1.10.10.10">
    <property type="entry name" value="Winged helix-like DNA-binding domain superfamily/Winged helix DNA-binding domain"/>
    <property type="match status" value="1"/>
</dbReference>
<evidence type="ECO:0000259" key="9">
    <source>
        <dbReference type="PROSITE" id="PS51755"/>
    </source>
</evidence>
<organism evidence="10 11">
    <name type="scientific">Xanthocytophaga flava</name>
    <dbReference type="NCBI Taxonomy" id="3048013"/>
    <lineage>
        <taxon>Bacteria</taxon>
        <taxon>Pseudomonadati</taxon>
        <taxon>Bacteroidota</taxon>
        <taxon>Cytophagia</taxon>
        <taxon>Cytophagales</taxon>
        <taxon>Rhodocytophagaceae</taxon>
        <taxon>Xanthocytophaga</taxon>
    </lineage>
</organism>
<dbReference type="Proteomes" id="UP001228581">
    <property type="component" value="Unassembled WGS sequence"/>
</dbReference>
<dbReference type="SMART" id="SM00862">
    <property type="entry name" value="Trans_reg_C"/>
    <property type="match status" value="1"/>
</dbReference>
<feature type="domain" description="OmpR/PhoB-type" evidence="9">
    <location>
        <begin position="124"/>
        <end position="222"/>
    </location>
</feature>
<feature type="modified residue" description="4-aspartylphosphate" evidence="6">
    <location>
        <position position="51"/>
    </location>
</feature>
<keyword evidence="11" id="KW-1185">Reference proteome</keyword>
<dbReference type="EMBL" id="JASJOT010000007">
    <property type="protein sequence ID" value="MDJ1493883.1"/>
    <property type="molecule type" value="Genomic_DNA"/>
</dbReference>
<name>A0ABT7CJI4_9BACT</name>
<keyword evidence="2" id="KW-0902">Two-component regulatory system</keyword>
<dbReference type="CDD" id="cd00383">
    <property type="entry name" value="trans_reg_C"/>
    <property type="match status" value="1"/>
</dbReference>
<dbReference type="InterPro" id="IPR036388">
    <property type="entry name" value="WH-like_DNA-bd_sf"/>
</dbReference>
<dbReference type="PANTHER" id="PTHR48111">
    <property type="entry name" value="REGULATOR OF RPOS"/>
    <property type="match status" value="1"/>
</dbReference>
<keyword evidence="3" id="KW-0805">Transcription regulation</keyword>
<dbReference type="Pfam" id="PF00072">
    <property type="entry name" value="Response_reg"/>
    <property type="match status" value="1"/>
</dbReference>
<dbReference type="PROSITE" id="PS51755">
    <property type="entry name" value="OMPR_PHOB"/>
    <property type="match status" value="1"/>
</dbReference>
<gene>
    <name evidence="10" type="ORF">QNI19_13150</name>
</gene>
<evidence type="ECO:0000256" key="7">
    <source>
        <dbReference type="PROSITE-ProRule" id="PRU01091"/>
    </source>
</evidence>
<evidence type="ECO:0000313" key="10">
    <source>
        <dbReference type="EMBL" id="MDJ1493883.1"/>
    </source>
</evidence>